<gene>
    <name evidence="2" type="ORF">SR858_14845</name>
</gene>
<feature type="signal peptide" evidence="1">
    <location>
        <begin position="1"/>
        <end position="30"/>
    </location>
</feature>
<keyword evidence="1" id="KW-0732">Signal</keyword>
<protein>
    <submittedName>
        <fullName evidence="2">Uncharacterized protein</fullName>
    </submittedName>
</protein>
<proteinExistence type="predicted"/>
<reference evidence="2 3" key="1">
    <citation type="submission" date="2023-11" db="EMBL/GenBank/DDBJ databases">
        <title>MicrobeMod: A computational toolkit for identifying prokaryotic methylation and restriction-modification with nanopore sequencing.</title>
        <authorList>
            <person name="Crits-Christoph A."/>
            <person name="Kang S.C."/>
            <person name="Lee H."/>
            <person name="Ostrov N."/>
        </authorList>
    </citation>
    <scope>NUCLEOTIDE SEQUENCE [LARGE SCALE GENOMIC DNA]</scope>
    <source>
        <strain evidence="2 3">ATCC 25935</strain>
    </source>
</reference>
<dbReference type="Proteomes" id="UP001326110">
    <property type="component" value="Chromosome"/>
</dbReference>
<keyword evidence="3" id="KW-1185">Reference proteome</keyword>
<name>A0ABZ0XRI3_9BURK</name>
<organism evidence="2 3">
    <name type="scientific">Duganella zoogloeoides</name>
    <dbReference type="NCBI Taxonomy" id="75659"/>
    <lineage>
        <taxon>Bacteria</taxon>
        <taxon>Pseudomonadati</taxon>
        <taxon>Pseudomonadota</taxon>
        <taxon>Betaproteobacteria</taxon>
        <taxon>Burkholderiales</taxon>
        <taxon>Oxalobacteraceae</taxon>
        <taxon>Telluria group</taxon>
        <taxon>Duganella</taxon>
    </lineage>
</organism>
<feature type="chain" id="PRO_5046252301" evidence="1">
    <location>
        <begin position="31"/>
        <end position="396"/>
    </location>
</feature>
<sequence>MYQFDTRCPLSRIQYLLALCALLAMVNAWACSCMRQYNGGFIHADLDRLPSNARGALFQLPETNPPKLTPNSFTITTDRRQARLTARLSWLDVATATGGPRRLVRVAPVGGFQPGERYTIAYRGKTASWTFPAKTTFVIDREPLAAGTYRIALVDAPAGRMLNVPDGVVCGATEPSIVARFQYQLPAQHLPYRSAMMYASQMRTGPGAFAPLGYSADYCSQPQPGTTALPDGFDLVHTSCRSAPQRIEVRGRAGLLEVEDTLQPSNVIILDLKSVANSGCDLFDFFRTAHANGDAQRIKDVLCAIGPGAYPGGGTTNSPAPAMQTLVNLARGKQPPPRDCLYGAALAMIGQSGQSPQPLAPLLAEDLASGNSERIKLALNTQHSIKTMKFPSPTKK</sequence>
<dbReference type="RefSeq" id="WP_154819697.1">
    <property type="nucleotide sequence ID" value="NZ_CP140152.1"/>
</dbReference>
<evidence type="ECO:0000256" key="1">
    <source>
        <dbReference type="SAM" id="SignalP"/>
    </source>
</evidence>
<accession>A0ABZ0XRI3</accession>
<evidence type="ECO:0000313" key="2">
    <source>
        <dbReference type="EMBL" id="WQH02352.1"/>
    </source>
</evidence>
<dbReference type="PROSITE" id="PS51257">
    <property type="entry name" value="PROKAR_LIPOPROTEIN"/>
    <property type="match status" value="1"/>
</dbReference>
<evidence type="ECO:0000313" key="3">
    <source>
        <dbReference type="Proteomes" id="UP001326110"/>
    </source>
</evidence>
<dbReference type="EMBL" id="CP140152">
    <property type="protein sequence ID" value="WQH02352.1"/>
    <property type="molecule type" value="Genomic_DNA"/>
</dbReference>
<dbReference type="GeneID" id="43161706"/>